<comment type="caution">
    <text evidence="1">The sequence shown here is derived from an EMBL/GenBank/DDBJ whole genome shotgun (WGS) entry which is preliminary data.</text>
</comment>
<reference evidence="1 2" key="1">
    <citation type="submission" date="2017-11" db="EMBL/GenBank/DDBJ databases">
        <title>Draft genome sequences of strains TRE 1, TRE D, TRE H and TRI 7, isolated from tamarins, belonging to four potential novel Bifidobacterium species.</title>
        <authorList>
            <person name="Mattarelli P."/>
            <person name="Modesto M."/>
            <person name="Bonetti A."/>
            <person name="Puglisi E."/>
            <person name="Morelli L."/>
        </authorList>
    </citation>
    <scope>NUCLEOTIDE SEQUENCE [LARGE SCALE GENOMIC DNA]</scope>
    <source>
        <strain evidence="2">TRED</strain>
    </source>
</reference>
<sequence>MFDVNKVKQIITERNATNDEWDDRIEDCWNRLVEELSHDPDQTAQFILHCSDEELSTVGEVLDELIWKTQSTDIIKAYRIAVRLHPKENKRFHLGATLDDAIESMLKDRSQAYQLIVWRPSPEDLEKAQS</sequence>
<name>A0A2M9HSV8_9BIFI</name>
<proteinExistence type="predicted"/>
<evidence type="ECO:0000313" key="1">
    <source>
        <dbReference type="EMBL" id="PJM79895.1"/>
    </source>
</evidence>
<gene>
    <name evidence="1" type="ORF">CUU80_01800</name>
</gene>
<dbReference type="EMBL" id="PGLQ01000001">
    <property type="protein sequence ID" value="PJM79895.1"/>
    <property type="molecule type" value="Genomic_DNA"/>
</dbReference>
<dbReference type="AlphaFoldDB" id="A0A2M9HSV8"/>
<dbReference type="RefSeq" id="WP_100495667.1">
    <property type="nucleotide sequence ID" value="NZ_PGLQ01000001.1"/>
</dbReference>
<organism evidence="1 2">
    <name type="scientific">Bifidobacterium scaligerum</name>
    <dbReference type="NCBI Taxonomy" id="2052656"/>
    <lineage>
        <taxon>Bacteria</taxon>
        <taxon>Bacillati</taxon>
        <taxon>Actinomycetota</taxon>
        <taxon>Actinomycetes</taxon>
        <taxon>Bifidobacteriales</taxon>
        <taxon>Bifidobacteriaceae</taxon>
        <taxon>Bifidobacterium</taxon>
    </lineage>
</organism>
<dbReference type="Proteomes" id="UP000228755">
    <property type="component" value="Unassembled WGS sequence"/>
</dbReference>
<dbReference type="OrthoDB" id="1190548at2"/>
<keyword evidence="2" id="KW-1185">Reference proteome</keyword>
<accession>A0A2M9HSV8</accession>
<protein>
    <submittedName>
        <fullName evidence="1">Uncharacterized protein</fullName>
    </submittedName>
</protein>
<evidence type="ECO:0000313" key="2">
    <source>
        <dbReference type="Proteomes" id="UP000228755"/>
    </source>
</evidence>